<accession>A0ABU7TG60</accession>
<dbReference type="Pfam" id="PF00924">
    <property type="entry name" value="MS_channel_2nd"/>
    <property type="match status" value="1"/>
</dbReference>
<feature type="transmembrane region" description="Helical" evidence="2">
    <location>
        <begin position="144"/>
        <end position="165"/>
    </location>
</feature>
<gene>
    <name evidence="4" type="ORF">MRSR164_23085</name>
</gene>
<feature type="transmembrane region" description="Helical" evidence="2">
    <location>
        <begin position="20"/>
        <end position="46"/>
    </location>
</feature>
<keyword evidence="5" id="KW-1185">Reference proteome</keyword>
<dbReference type="PANTHER" id="PTHR30566:SF25">
    <property type="entry name" value="INNER MEMBRANE PROTEIN"/>
    <property type="match status" value="1"/>
</dbReference>
<dbReference type="EMBL" id="MLBY01000005">
    <property type="protein sequence ID" value="MEE7459567.1"/>
    <property type="molecule type" value="Genomic_DNA"/>
</dbReference>
<evidence type="ECO:0000259" key="3">
    <source>
        <dbReference type="Pfam" id="PF00924"/>
    </source>
</evidence>
<evidence type="ECO:0000313" key="5">
    <source>
        <dbReference type="Proteomes" id="UP001349262"/>
    </source>
</evidence>
<dbReference type="Proteomes" id="UP001349262">
    <property type="component" value="Unassembled WGS sequence"/>
</dbReference>
<keyword evidence="2" id="KW-1133">Transmembrane helix</keyword>
<dbReference type="SUPFAM" id="SSF50182">
    <property type="entry name" value="Sm-like ribonucleoproteins"/>
    <property type="match status" value="1"/>
</dbReference>
<feature type="region of interest" description="Disordered" evidence="1">
    <location>
        <begin position="351"/>
        <end position="397"/>
    </location>
</feature>
<evidence type="ECO:0000256" key="1">
    <source>
        <dbReference type="SAM" id="MobiDB-lite"/>
    </source>
</evidence>
<feature type="transmembrane region" description="Helical" evidence="2">
    <location>
        <begin position="98"/>
        <end position="123"/>
    </location>
</feature>
<dbReference type="PANTHER" id="PTHR30566">
    <property type="entry name" value="YNAI-RELATED MECHANOSENSITIVE ION CHANNEL"/>
    <property type="match status" value="1"/>
</dbReference>
<protein>
    <submittedName>
        <fullName evidence="4">Mechanosensitive ion channel protein MscS</fullName>
    </submittedName>
</protein>
<feature type="domain" description="Mechanosensitive ion channel MscS" evidence="3">
    <location>
        <begin position="193"/>
        <end position="259"/>
    </location>
</feature>
<keyword evidence="2" id="KW-0812">Transmembrane</keyword>
<proteinExistence type="predicted"/>
<feature type="transmembrane region" description="Helical" evidence="2">
    <location>
        <begin position="171"/>
        <end position="189"/>
    </location>
</feature>
<feature type="transmembrane region" description="Helical" evidence="2">
    <location>
        <begin position="67"/>
        <end position="86"/>
    </location>
</feature>
<sequence>MAQAHAFFDELIGWIVQWPWWVASPILIAGCCALVLPLHGVAYRFAQRAVSGKSLFWRSLVARTRGPSRLALLVVTLALAVSTAPLTWQIRLVLNQVLLVAFVTLAGWTCATAIHIATVIYLRRFKLDAEDNLLARKHFTQMRILERAALTLVALVTAAIALMTFEPVRQYGVSLLASAGAAGLILGLAMQPVLSNLVAGIQIAITQPIRIEDAVIVENEWGWVEEITATYVVVRLWDWRRLVLPLTYFIQKPFQNWTREGASLIGSVFLYVDHRAPIEAMRQELRRIAGASRLWDGNVVNLQVSDAREGVIELRMLASARNAPQTWDLRCEVREKMIGFLQKEHPSALPRQRAEWVTPDPSYPDCQITPRAGNEAGQEPGLRGERPARGDPRAAAA</sequence>
<evidence type="ECO:0000313" key="4">
    <source>
        <dbReference type="EMBL" id="MEE7459567.1"/>
    </source>
</evidence>
<organism evidence="4 5">
    <name type="scientific">Methylobacterium radiotolerans</name>
    <dbReference type="NCBI Taxonomy" id="31998"/>
    <lineage>
        <taxon>Bacteria</taxon>
        <taxon>Pseudomonadati</taxon>
        <taxon>Pseudomonadota</taxon>
        <taxon>Alphaproteobacteria</taxon>
        <taxon>Hyphomicrobiales</taxon>
        <taxon>Methylobacteriaceae</taxon>
        <taxon>Methylobacterium</taxon>
    </lineage>
</organism>
<keyword evidence="2" id="KW-0472">Membrane</keyword>
<dbReference type="InterPro" id="IPR006685">
    <property type="entry name" value="MscS_channel_2nd"/>
</dbReference>
<name>A0ABU7TG60_9HYPH</name>
<dbReference type="Gene3D" id="1.10.287.1260">
    <property type="match status" value="1"/>
</dbReference>
<feature type="compositionally biased region" description="Basic and acidic residues" evidence="1">
    <location>
        <begin position="382"/>
        <end position="397"/>
    </location>
</feature>
<evidence type="ECO:0000256" key="2">
    <source>
        <dbReference type="SAM" id="Phobius"/>
    </source>
</evidence>
<reference evidence="4 5" key="1">
    <citation type="journal article" date="2012" name="Genet. Mol. Biol.">
        <title>Analysis of 16S rRNA and mxaF genes revealing insights into Methylobacterium niche-specific plant association.</title>
        <authorList>
            <person name="Dourado M.N."/>
            <person name="Andreote F.D."/>
            <person name="Dini-Andreote F."/>
            <person name="Conti R."/>
            <person name="Araujo J.M."/>
            <person name="Araujo W.L."/>
        </authorList>
    </citation>
    <scope>NUCLEOTIDE SEQUENCE [LARGE SCALE GENOMIC DNA]</scope>
    <source>
        <strain evidence="4 5">SR1.6/4</strain>
    </source>
</reference>
<dbReference type="InterPro" id="IPR010920">
    <property type="entry name" value="LSM_dom_sf"/>
</dbReference>
<comment type="caution">
    <text evidence="4">The sequence shown here is derived from an EMBL/GenBank/DDBJ whole genome shotgun (WGS) entry which is preliminary data.</text>
</comment>